<evidence type="ECO:0000256" key="12">
    <source>
        <dbReference type="ARBA" id="ARBA00041398"/>
    </source>
</evidence>
<evidence type="ECO:0000256" key="10">
    <source>
        <dbReference type="ARBA" id="ARBA00023235"/>
    </source>
</evidence>
<evidence type="ECO:0000256" key="2">
    <source>
        <dbReference type="ARBA" id="ARBA00001946"/>
    </source>
</evidence>
<dbReference type="InterPro" id="IPR005846">
    <property type="entry name" value="A-D-PHexomutase_a/b/a-III"/>
</dbReference>
<dbReference type="PRINTS" id="PR00509">
    <property type="entry name" value="PGMPMM"/>
</dbReference>
<dbReference type="PANTHER" id="PTHR45745:SF1">
    <property type="entry name" value="PHOSPHOGLUCOMUTASE 2B-RELATED"/>
    <property type="match status" value="1"/>
</dbReference>
<dbReference type="InterPro" id="IPR005844">
    <property type="entry name" value="A-D-PHexomutase_a/b/a-I"/>
</dbReference>
<keyword evidence="9 14" id="KW-0460">Magnesium</keyword>
<evidence type="ECO:0000256" key="4">
    <source>
        <dbReference type="ARBA" id="ARBA00005189"/>
    </source>
</evidence>
<dbReference type="Pfam" id="PF02878">
    <property type="entry name" value="PGM_PMM_I"/>
    <property type="match status" value="1"/>
</dbReference>
<dbReference type="InterPro" id="IPR005843">
    <property type="entry name" value="A-D-PHexomutase_C"/>
</dbReference>
<dbReference type="eggNOG" id="COG1109">
    <property type="taxonomic scope" value="Bacteria"/>
</dbReference>
<evidence type="ECO:0000256" key="9">
    <source>
        <dbReference type="ARBA" id="ARBA00022842"/>
    </source>
</evidence>
<evidence type="ECO:0000313" key="19">
    <source>
        <dbReference type="EMBL" id="BAD41719.1"/>
    </source>
</evidence>
<evidence type="ECO:0000256" key="8">
    <source>
        <dbReference type="ARBA" id="ARBA00022723"/>
    </source>
</evidence>
<dbReference type="RefSeq" id="WP_011196853.1">
    <property type="nucleotide sequence ID" value="NC_006177.1"/>
</dbReference>
<dbReference type="STRING" id="292459.STH2734"/>
<keyword evidence="10" id="KW-0413">Isomerase</keyword>
<comment type="pathway">
    <text evidence="3">Glycolipid metabolism; diglucosyl-diacylglycerol biosynthesis.</text>
</comment>
<comment type="pathway">
    <text evidence="4">Lipid metabolism.</text>
</comment>
<comment type="cofactor">
    <cofactor evidence="2">
        <name>Mg(2+)</name>
        <dbReference type="ChEBI" id="CHEBI:18420"/>
    </cofactor>
</comment>
<dbReference type="Gene3D" id="3.30.310.50">
    <property type="entry name" value="Alpha-D-phosphohexomutase, C-terminal domain"/>
    <property type="match status" value="1"/>
</dbReference>
<sequence length="586" mass="63478">MSTVMERFRLWSEDPYFDEETRRELAGVAGDPREIEDRFYQMLAFGTGGLRGVIGAGTNRINRYMVRLATQGLAEALRATGPDALRRGVVIAHDSRRRSAEFAREAAFTLAANGVVAHLWEGLRPTPMLSFAVRKLGAAAGIVITASHNPPEYNGYKVYWEDGGQVPPDRAGQIQAAMQAVGDIRSIRPMAEGEARTRGLLRPVPPEVDEAYYSRLLGLVSASPTQRHALRILYTPLHGTGLVPVRTVLERAGFPVEVVAEQAEPDPGFPTVAKPNPEEPEVYEIALRRAASGRPDLILATDPDADRLGVLVRDREGGYRALTGNQIGAILAEQILRSRAEAGTLPANGAVIKTIATSNLVASLCREYGVTLLETHTGFKFIGEKIKEFEETGSHEFLFGFEESYGYLAATFVRDKDAVMAALLVADAAAHHKAEGRTLLDALEAIWQRHGYFQEGLHNVTLPGRDGQARIRSLMAALRADPPRAFAGVPVAYRDDYAAGTGVEVATGRTYPLQLGRAEVLHYRFADGGFVMVRPSGTEPKLKVYVSVVGADAADAVALRDRVMADALARMGLSGGAGEPAGERIE</sequence>
<name>Q67KS8_SYMTH</name>
<keyword evidence="7" id="KW-0597">Phosphoprotein</keyword>
<dbReference type="Pfam" id="PF02879">
    <property type="entry name" value="PGM_PMM_II"/>
    <property type="match status" value="1"/>
</dbReference>
<proteinExistence type="inferred from homology"/>
<dbReference type="InterPro" id="IPR016055">
    <property type="entry name" value="A-D-PHexomutase_a/b/a-I/II/III"/>
</dbReference>
<dbReference type="GO" id="GO:0004614">
    <property type="term" value="F:phosphoglucomutase activity"/>
    <property type="evidence" value="ECO:0007669"/>
    <property type="project" value="UniProtKB-EC"/>
</dbReference>
<organism evidence="19 20">
    <name type="scientific">Symbiobacterium thermophilum (strain DSM 24528 / JCM 14929 / IAM 14863 / T)</name>
    <dbReference type="NCBI Taxonomy" id="292459"/>
    <lineage>
        <taxon>Bacteria</taxon>
        <taxon>Bacillati</taxon>
        <taxon>Bacillota</taxon>
        <taxon>Clostridia</taxon>
        <taxon>Eubacteriales</taxon>
        <taxon>Symbiobacteriaceae</taxon>
        <taxon>Symbiobacterium</taxon>
    </lineage>
</organism>
<dbReference type="Proteomes" id="UP000000417">
    <property type="component" value="Chromosome"/>
</dbReference>
<evidence type="ECO:0000256" key="7">
    <source>
        <dbReference type="ARBA" id="ARBA00022553"/>
    </source>
</evidence>
<dbReference type="SUPFAM" id="SSF55957">
    <property type="entry name" value="Phosphoglucomutase, C-terminal domain"/>
    <property type="match status" value="1"/>
</dbReference>
<evidence type="ECO:0000259" key="17">
    <source>
        <dbReference type="Pfam" id="PF02879"/>
    </source>
</evidence>
<dbReference type="SUPFAM" id="SSF53738">
    <property type="entry name" value="Phosphoglucomutase, first 3 domains"/>
    <property type="match status" value="3"/>
</dbReference>
<evidence type="ECO:0000259" key="15">
    <source>
        <dbReference type="Pfam" id="PF00408"/>
    </source>
</evidence>
<dbReference type="EC" id="5.4.2.2" evidence="6"/>
<evidence type="ECO:0000259" key="16">
    <source>
        <dbReference type="Pfam" id="PF02878"/>
    </source>
</evidence>
<comment type="similarity">
    <text evidence="5 14">Belongs to the phosphohexose mutase family.</text>
</comment>
<evidence type="ECO:0000256" key="11">
    <source>
        <dbReference type="ARBA" id="ARBA00039995"/>
    </source>
</evidence>
<feature type="domain" description="Alpha-D-phosphohexomutase alpha/beta/alpha" evidence="18">
    <location>
        <begin position="323"/>
        <end position="449"/>
    </location>
</feature>
<reference evidence="19 20" key="1">
    <citation type="journal article" date="2004" name="Nucleic Acids Res.">
        <title>Genome sequence of Symbiobacterium thermophilum, an uncultivable bacterium that depends on microbial commensalism.</title>
        <authorList>
            <person name="Ueda K."/>
            <person name="Yamashita A."/>
            <person name="Ishikawa J."/>
            <person name="Shimada M."/>
            <person name="Watsuji T."/>
            <person name="Morimura K."/>
            <person name="Ikeda H."/>
            <person name="Hattori M."/>
            <person name="Beppu T."/>
        </authorList>
    </citation>
    <scope>NUCLEOTIDE SEQUENCE [LARGE SCALE GENOMIC DNA]</scope>
    <source>
        <strain evidence="20">T / IAM 14863</strain>
    </source>
</reference>
<keyword evidence="20" id="KW-1185">Reference proteome</keyword>
<gene>
    <name evidence="19" type="ordered locus">STH2734</name>
</gene>
<evidence type="ECO:0000313" key="20">
    <source>
        <dbReference type="Proteomes" id="UP000000417"/>
    </source>
</evidence>
<accession>Q67KS8</accession>
<dbReference type="PANTHER" id="PTHR45745">
    <property type="entry name" value="PHOSPHOMANNOMUTASE 45A"/>
    <property type="match status" value="1"/>
</dbReference>
<protein>
    <recommendedName>
        <fullName evidence="11">Phosphoglucomutase</fullName>
        <ecNumber evidence="6">5.4.2.2</ecNumber>
    </recommendedName>
    <alternativeName>
        <fullName evidence="13">Alpha-phosphoglucomutase</fullName>
    </alternativeName>
    <alternativeName>
        <fullName evidence="12">Glucose phosphomutase</fullName>
    </alternativeName>
</protein>
<evidence type="ECO:0000259" key="18">
    <source>
        <dbReference type="Pfam" id="PF02880"/>
    </source>
</evidence>
<dbReference type="GO" id="GO:0005975">
    <property type="term" value="P:carbohydrate metabolic process"/>
    <property type="evidence" value="ECO:0007669"/>
    <property type="project" value="InterPro"/>
</dbReference>
<dbReference type="CDD" id="cd05799">
    <property type="entry name" value="PGM2"/>
    <property type="match status" value="1"/>
</dbReference>
<dbReference type="AlphaFoldDB" id="Q67KS8"/>
<dbReference type="OrthoDB" id="9806956at2"/>
<dbReference type="EMBL" id="AP006840">
    <property type="protein sequence ID" value="BAD41719.1"/>
    <property type="molecule type" value="Genomic_DNA"/>
</dbReference>
<dbReference type="InterPro" id="IPR005845">
    <property type="entry name" value="A-D-PHexomutase_a/b/a-II"/>
</dbReference>
<dbReference type="GO" id="GO:0008973">
    <property type="term" value="F:phosphopentomutase activity"/>
    <property type="evidence" value="ECO:0007669"/>
    <property type="project" value="TreeGrafter"/>
</dbReference>
<feature type="domain" description="Alpha-D-phosphohexomutase C-terminal" evidence="15">
    <location>
        <begin position="506"/>
        <end position="558"/>
    </location>
</feature>
<evidence type="ECO:0000256" key="3">
    <source>
        <dbReference type="ARBA" id="ARBA00005164"/>
    </source>
</evidence>
<dbReference type="InterPro" id="IPR016066">
    <property type="entry name" value="A-D-PHexomutase_CS"/>
</dbReference>
<feature type="domain" description="Alpha-D-phosphohexomutase alpha/beta/alpha" evidence="16">
    <location>
        <begin position="44"/>
        <end position="180"/>
    </location>
</feature>
<dbReference type="GO" id="GO:0006166">
    <property type="term" value="P:purine ribonucleoside salvage"/>
    <property type="evidence" value="ECO:0007669"/>
    <property type="project" value="TreeGrafter"/>
</dbReference>
<dbReference type="InterPro" id="IPR036900">
    <property type="entry name" value="A-D-PHexomutase_C_sf"/>
</dbReference>
<dbReference type="KEGG" id="sth:STH2734"/>
<evidence type="ECO:0000256" key="13">
    <source>
        <dbReference type="ARBA" id="ARBA00041467"/>
    </source>
</evidence>
<evidence type="ECO:0000256" key="6">
    <source>
        <dbReference type="ARBA" id="ARBA00012728"/>
    </source>
</evidence>
<dbReference type="HOGENOM" id="CLU_016950_0_0_9"/>
<dbReference type="Gene3D" id="3.40.120.10">
    <property type="entry name" value="Alpha-D-Glucose-1,6-Bisphosphate, subunit A, domain 3"/>
    <property type="match status" value="3"/>
</dbReference>
<evidence type="ECO:0000256" key="14">
    <source>
        <dbReference type="RuleBase" id="RU004326"/>
    </source>
</evidence>
<evidence type="ECO:0000256" key="1">
    <source>
        <dbReference type="ARBA" id="ARBA00000443"/>
    </source>
</evidence>
<evidence type="ECO:0000256" key="5">
    <source>
        <dbReference type="ARBA" id="ARBA00010231"/>
    </source>
</evidence>
<dbReference type="PROSITE" id="PS00710">
    <property type="entry name" value="PGM_PMM"/>
    <property type="match status" value="1"/>
</dbReference>
<dbReference type="GO" id="GO:0000287">
    <property type="term" value="F:magnesium ion binding"/>
    <property type="evidence" value="ECO:0007669"/>
    <property type="project" value="InterPro"/>
</dbReference>
<feature type="domain" description="Alpha-D-phosphohexomutase alpha/beta/alpha" evidence="17">
    <location>
        <begin position="211"/>
        <end position="314"/>
    </location>
</feature>
<comment type="catalytic activity">
    <reaction evidence="1">
        <text>alpha-D-glucose 1-phosphate = alpha-D-glucose 6-phosphate</text>
        <dbReference type="Rhea" id="RHEA:23536"/>
        <dbReference type="ChEBI" id="CHEBI:58225"/>
        <dbReference type="ChEBI" id="CHEBI:58601"/>
        <dbReference type="EC" id="5.4.2.2"/>
    </reaction>
</comment>
<keyword evidence="8 14" id="KW-0479">Metal-binding</keyword>
<dbReference type="Pfam" id="PF00408">
    <property type="entry name" value="PGM_PMM_IV"/>
    <property type="match status" value="1"/>
</dbReference>
<dbReference type="Pfam" id="PF02880">
    <property type="entry name" value="PGM_PMM_III"/>
    <property type="match status" value="1"/>
</dbReference>
<dbReference type="InterPro" id="IPR005841">
    <property type="entry name" value="Alpha-D-phosphohexomutase_SF"/>
</dbReference>